<dbReference type="PROSITE" id="PS51318">
    <property type="entry name" value="TAT"/>
    <property type="match status" value="1"/>
</dbReference>
<dbReference type="Gene3D" id="3.40.190.10">
    <property type="entry name" value="Periplasmic binding protein-like II"/>
    <property type="match status" value="2"/>
</dbReference>
<dbReference type="RefSeq" id="WP_349640355.1">
    <property type="nucleotide sequence ID" value="NZ_CP090958.1"/>
</dbReference>
<dbReference type="CDD" id="cd13585">
    <property type="entry name" value="PBP2_TMBP_like"/>
    <property type="match status" value="1"/>
</dbReference>
<dbReference type="PANTHER" id="PTHR43649">
    <property type="entry name" value="ARABINOSE-BINDING PROTEIN-RELATED"/>
    <property type="match status" value="1"/>
</dbReference>
<dbReference type="InterPro" id="IPR006311">
    <property type="entry name" value="TAT_signal"/>
</dbReference>
<gene>
    <name evidence="2" type="ORF">LWF01_07190</name>
</gene>
<evidence type="ECO:0000313" key="3">
    <source>
        <dbReference type="Proteomes" id="UP001209083"/>
    </source>
</evidence>
<dbReference type="EMBL" id="CP090958">
    <property type="protein sequence ID" value="WGW13533.1"/>
    <property type="molecule type" value="Genomic_DNA"/>
</dbReference>
<keyword evidence="1" id="KW-0732">Signal</keyword>
<dbReference type="Proteomes" id="UP001209083">
    <property type="component" value="Chromosome"/>
</dbReference>
<reference evidence="2 3" key="1">
    <citation type="submission" date="2023-05" db="EMBL/GenBank/DDBJ databases">
        <title>Lithophilousrod everest ZFBP1038 complete genpme.</title>
        <authorList>
            <person name="Tian M."/>
        </authorList>
    </citation>
    <scope>NUCLEOTIDE SEQUENCE [LARGE SCALE GENOMIC DNA]</scope>
    <source>
        <strain evidence="2 3">ZFBP1038</strain>
    </source>
</reference>
<feature type="chain" id="PRO_5045976572" evidence="1">
    <location>
        <begin position="31"/>
        <end position="455"/>
    </location>
</feature>
<name>A0ABY8QX79_9MICO</name>
<dbReference type="InterPro" id="IPR006059">
    <property type="entry name" value="SBP"/>
</dbReference>
<feature type="signal peptide" evidence="1">
    <location>
        <begin position="1"/>
        <end position="30"/>
    </location>
</feature>
<evidence type="ECO:0000256" key="1">
    <source>
        <dbReference type="SAM" id="SignalP"/>
    </source>
</evidence>
<accession>A0ABY8QX79</accession>
<proteinExistence type="predicted"/>
<dbReference type="PANTHER" id="PTHR43649:SF12">
    <property type="entry name" value="DIACETYLCHITOBIOSE BINDING PROTEIN DASA"/>
    <property type="match status" value="1"/>
</dbReference>
<protein>
    <submittedName>
        <fullName evidence="2">Sugar ABC transporter substrate-binding protein</fullName>
    </submittedName>
</protein>
<evidence type="ECO:0000313" key="2">
    <source>
        <dbReference type="EMBL" id="WGW13533.1"/>
    </source>
</evidence>
<dbReference type="SUPFAM" id="SSF53850">
    <property type="entry name" value="Periplasmic binding protein-like II"/>
    <property type="match status" value="1"/>
</dbReference>
<keyword evidence="3" id="KW-1185">Reference proteome</keyword>
<dbReference type="Pfam" id="PF01547">
    <property type="entry name" value="SBP_bac_1"/>
    <property type="match status" value="1"/>
</dbReference>
<organism evidence="2 3">
    <name type="scientific">Saxibacter everestensis</name>
    <dbReference type="NCBI Taxonomy" id="2909229"/>
    <lineage>
        <taxon>Bacteria</taxon>
        <taxon>Bacillati</taxon>
        <taxon>Actinomycetota</taxon>
        <taxon>Actinomycetes</taxon>
        <taxon>Micrococcales</taxon>
        <taxon>Brevibacteriaceae</taxon>
        <taxon>Saxibacter</taxon>
    </lineage>
</organism>
<sequence>MSIPASFSRRSALKLGVATGSVFAVSSLLAACSDPSEGGGSAANTDSWTKANMDWKQQAGATLVFGASTHQWITALQPHLPTFESLTGIKVRLDVAGEEQFNTKLPVDLNSGSPTPDIFMVPSYGQAVGAKWLEPLDDFLSNTKLTDEKWFDDTEIFQSARDFVTWKDGTRYGMPITAEVQTTIYRSDLLKSAPKTFDELETVVARLKSEGKVDAGIALRGKPTAGAIAWPAAGYVFSYGGYLIDPDGKAALDSPETVAAVQRYADVLKAGGPAGVSSWDWLEINTAMQQGRAGMMQDSTNAIPDLRNPDKSTIADKFAVGAFPSQDGRSSPNLWHWIVGLNSKGKNKDAAWLFLQWATSKPTSILLSTNGATPPRTSAWENPSFAEGFGKEAAETVLGQLKAVDSKPMVAAWMHPKWPQVGDAFARAANTAVTSGTSAKDALADAQKAAAQALG</sequence>
<dbReference type="InterPro" id="IPR050490">
    <property type="entry name" value="Bact_solute-bd_prot1"/>
</dbReference>